<dbReference type="Gene3D" id="2.40.70.10">
    <property type="entry name" value="Acid Proteases"/>
    <property type="match status" value="1"/>
</dbReference>
<accession>A0A9Q3GU54</accession>
<gene>
    <name evidence="1" type="ORF">O181_018540</name>
</gene>
<evidence type="ECO:0000313" key="2">
    <source>
        <dbReference type="Proteomes" id="UP000765509"/>
    </source>
</evidence>
<evidence type="ECO:0000313" key="1">
    <source>
        <dbReference type="EMBL" id="MBW0478825.1"/>
    </source>
</evidence>
<keyword evidence="2" id="KW-1185">Reference proteome</keyword>
<comment type="caution">
    <text evidence="1">The sequence shown here is derived from an EMBL/GenBank/DDBJ whole genome shotgun (WGS) entry which is preliminary data.</text>
</comment>
<dbReference type="AlphaFoldDB" id="A0A9Q3GU54"/>
<dbReference type="Proteomes" id="UP000765509">
    <property type="component" value="Unassembled WGS sequence"/>
</dbReference>
<proteinExistence type="predicted"/>
<sequence length="101" mass="12000">MVELPSFPSFEWDFLVIDTSKGEDLMLGYDFLDHFNPSVYWRQGLITFNSDLKDYYDPFKFSIQDFGEDDSISSFHLFVGNMDLPPLSYNDYLEELWVKEE</sequence>
<dbReference type="EMBL" id="AVOT02005340">
    <property type="protein sequence ID" value="MBW0478825.1"/>
    <property type="molecule type" value="Genomic_DNA"/>
</dbReference>
<dbReference type="InterPro" id="IPR021109">
    <property type="entry name" value="Peptidase_aspartic_dom_sf"/>
</dbReference>
<reference evidence="1" key="1">
    <citation type="submission" date="2021-03" db="EMBL/GenBank/DDBJ databases">
        <title>Draft genome sequence of rust myrtle Austropuccinia psidii MF-1, a brazilian biotype.</title>
        <authorList>
            <person name="Quecine M.C."/>
            <person name="Pachon D.M.R."/>
            <person name="Bonatelli M.L."/>
            <person name="Correr F.H."/>
            <person name="Franceschini L.M."/>
            <person name="Leite T.F."/>
            <person name="Margarido G.R.A."/>
            <person name="Almeida C.A."/>
            <person name="Ferrarezi J.A."/>
            <person name="Labate C.A."/>
        </authorList>
    </citation>
    <scope>NUCLEOTIDE SEQUENCE</scope>
    <source>
        <strain evidence="1">MF-1</strain>
    </source>
</reference>
<organism evidence="1 2">
    <name type="scientific">Austropuccinia psidii MF-1</name>
    <dbReference type="NCBI Taxonomy" id="1389203"/>
    <lineage>
        <taxon>Eukaryota</taxon>
        <taxon>Fungi</taxon>
        <taxon>Dikarya</taxon>
        <taxon>Basidiomycota</taxon>
        <taxon>Pucciniomycotina</taxon>
        <taxon>Pucciniomycetes</taxon>
        <taxon>Pucciniales</taxon>
        <taxon>Sphaerophragmiaceae</taxon>
        <taxon>Austropuccinia</taxon>
    </lineage>
</organism>
<protein>
    <submittedName>
        <fullName evidence="1">Uncharacterized protein</fullName>
    </submittedName>
</protein>
<name>A0A9Q3GU54_9BASI</name>